<keyword evidence="6" id="KW-0676">Redox-active center</keyword>
<dbReference type="GO" id="GO:0042744">
    <property type="term" value="P:hydrogen peroxide catabolic process"/>
    <property type="evidence" value="ECO:0007669"/>
    <property type="project" value="TreeGrafter"/>
</dbReference>
<dbReference type="InterPro" id="IPR000866">
    <property type="entry name" value="AhpC/TSA"/>
</dbReference>
<name>A0A1I4ISA0_9BACI</name>
<feature type="domain" description="Thioredoxin" evidence="8">
    <location>
        <begin position="5"/>
        <end position="166"/>
    </location>
</feature>
<dbReference type="PANTHER" id="PTHR10681">
    <property type="entry name" value="THIOREDOXIN PEROXIDASE"/>
    <property type="match status" value="1"/>
</dbReference>
<dbReference type="InterPro" id="IPR024706">
    <property type="entry name" value="Peroxiredoxin_AhpC-typ"/>
</dbReference>
<sequence length="184" mass="20465">MTTHHLVGSPAPLFKANALFPDQSEHLIHLSSSQNNERWVVLFFYPMDFSVVCPTEITALHSHFEDFEDLDTDVLGVSTDSIYVHKAWTNTPREDNGIGRIAFPLISDSSHHISKDYGVLQETEGTAARAVFIISPEGIVVYSLIHHDSIGRDVGETLRVLEALQTGKPCPADWKPGAQSLEWN</sequence>
<evidence type="ECO:0000256" key="2">
    <source>
        <dbReference type="ARBA" id="ARBA00022559"/>
    </source>
</evidence>
<dbReference type="OrthoDB" id="9812811at2"/>
<dbReference type="GO" id="GO:0005829">
    <property type="term" value="C:cytosol"/>
    <property type="evidence" value="ECO:0007669"/>
    <property type="project" value="TreeGrafter"/>
</dbReference>
<keyword evidence="3" id="KW-0049">Antioxidant</keyword>
<proteinExistence type="inferred from homology"/>
<dbReference type="InterPro" id="IPR013766">
    <property type="entry name" value="Thioredoxin_domain"/>
</dbReference>
<feature type="active site" description="Cysteine sulfenic acid (-SOH) intermediate; for peroxidase activity" evidence="7">
    <location>
        <position position="53"/>
    </location>
</feature>
<keyword evidence="4" id="KW-0560">Oxidoreductase</keyword>
<evidence type="ECO:0000256" key="5">
    <source>
        <dbReference type="ARBA" id="ARBA00023157"/>
    </source>
</evidence>
<protein>
    <submittedName>
        <fullName evidence="9">Alkyl hydroperoxide reductase subunit AhpC (Peroxiredoxin)</fullName>
    </submittedName>
</protein>
<dbReference type="RefSeq" id="WP_090925460.1">
    <property type="nucleotide sequence ID" value="NZ_FOTY01000002.1"/>
</dbReference>
<evidence type="ECO:0000313" key="10">
    <source>
        <dbReference type="Proteomes" id="UP000199668"/>
    </source>
</evidence>
<keyword evidence="5" id="KW-1015">Disulfide bond</keyword>
<keyword evidence="10" id="KW-1185">Reference proteome</keyword>
<dbReference type="Gene3D" id="3.40.30.10">
    <property type="entry name" value="Glutaredoxin"/>
    <property type="match status" value="1"/>
</dbReference>
<dbReference type="STRING" id="266892.SAMN04488054_102194"/>
<dbReference type="InterPro" id="IPR036249">
    <property type="entry name" value="Thioredoxin-like_sf"/>
</dbReference>
<accession>A0A1I4ISA0</accession>
<evidence type="ECO:0000256" key="6">
    <source>
        <dbReference type="ARBA" id="ARBA00023284"/>
    </source>
</evidence>
<dbReference type="SUPFAM" id="SSF52833">
    <property type="entry name" value="Thioredoxin-like"/>
    <property type="match status" value="1"/>
</dbReference>
<organism evidence="9 10">
    <name type="scientific">Salibacterium qingdaonense</name>
    <dbReference type="NCBI Taxonomy" id="266892"/>
    <lineage>
        <taxon>Bacteria</taxon>
        <taxon>Bacillati</taxon>
        <taxon>Bacillota</taxon>
        <taxon>Bacilli</taxon>
        <taxon>Bacillales</taxon>
        <taxon>Bacillaceae</taxon>
    </lineage>
</organism>
<keyword evidence="2" id="KW-0575">Peroxidase</keyword>
<evidence type="ECO:0000256" key="4">
    <source>
        <dbReference type="ARBA" id="ARBA00023002"/>
    </source>
</evidence>
<dbReference type="CDD" id="cd03015">
    <property type="entry name" value="PRX_Typ2cys"/>
    <property type="match status" value="1"/>
</dbReference>
<dbReference type="GO" id="GO:0033554">
    <property type="term" value="P:cellular response to stress"/>
    <property type="evidence" value="ECO:0007669"/>
    <property type="project" value="TreeGrafter"/>
</dbReference>
<reference evidence="9 10" key="1">
    <citation type="submission" date="2016-10" db="EMBL/GenBank/DDBJ databases">
        <authorList>
            <person name="de Groot N.N."/>
        </authorList>
    </citation>
    <scope>NUCLEOTIDE SEQUENCE [LARGE SCALE GENOMIC DNA]</scope>
    <source>
        <strain evidence="9 10">CGMCC 1.6134</strain>
    </source>
</reference>
<evidence type="ECO:0000313" key="9">
    <source>
        <dbReference type="EMBL" id="SFL56937.1"/>
    </source>
</evidence>
<dbReference type="InterPro" id="IPR050217">
    <property type="entry name" value="Peroxiredoxin"/>
</dbReference>
<dbReference type="Pfam" id="PF00578">
    <property type="entry name" value="AhpC-TSA"/>
    <property type="match status" value="1"/>
</dbReference>
<dbReference type="PANTHER" id="PTHR10681:SF121">
    <property type="entry name" value="ALKYL HYDROPEROXIDE REDUCTASE C"/>
    <property type="match status" value="1"/>
</dbReference>
<gene>
    <name evidence="9" type="ORF">SAMN04488054_102194</name>
</gene>
<dbReference type="PROSITE" id="PS51352">
    <property type="entry name" value="THIOREDOXIN_2"/>
    <property type="match status" value="1"/>
</dbReference>
<evidence type="ECO:0000259" key="8">
    <source>
        <dbReference type="PROSITE" id="PS51352"/>
    </source>
</evidence>
<dbReference type="GO" id="GO:0045454">
    <property type="term" value="P:cell redox homeostasis"/>
    <property type="evidence" value="ECO:0007669"/>
    <property type="project" value="TreeGrafter"/>
</dbReference>
<dbReference type="PIRSF" id="PIRSF000239">
    <property type="entry name" value="AHPC"/>
    <property type="match status" value="1"/>
</dbReference>
<dbReference type="AlphaFoldDB" id="A0A1I4ISA0"/>
<evidence type="ECO:0000256" key="1">
    <source>
        <dbReference type="ARBA" id="ARBA00009796"/>
    </source>
</evidence>
<dbReference type="GO" id="GO:0006979">
    <property type="term" value="P:response to oxidative stress"/>
    <property type="evidence" value="ECO:0007669"/>
    <property type="project" value="TreeGrafter"/>
</dbReference>
<evidence type="ECO:0000256" key="3">
    <source>
        <dbReference type="ARBA" id="ARBA00022862"/>
    </source>
</evidence>
<comment type="similarity">
    <text evidence="1">Belongs to the peroxiredoxin family. AhpC/Prx1 subfamily.</text>
</comment>
<evidence type="ECO:0000256" key="7">
    <source>
        <dbReference type="PIRSR" id="PIRSR000239-1"/>
    </source>
</evidence>
<dbReference type="EMBL" id="FOTY01000002">
    <property type="protein sequence ID" value="SFL56937.1"/>
    <property type="molecule type" value="Genomic_DNA"/>
</dbReference>
<dbReference type="GO" id="GO:0008379">
    <property type="term" value="F:thioredoxin peroxidase activity"/>
    <property type="evidence" value="ECO:0007669"/>
    <property type="project" value="TreeGrafter"/>
</dbReference>
<dbReference type="Proteomes" id="UP000199668">
    <property type="component" value="Unassembled WGS sequence"/>
</dbReference>